<dbReference type="PROSITE" id="PS00027">
    <property type="entry name" value="HOMEOBOX_1"/>
    <property type="match status" value="1"/>
</dbReference>
<dbReference type="InterPro" id="IPR017970">
    <property type="entry name" value="Homeobox_CS"/>
</dbReference>
<proteinExistence type="predicted"/>
<sequence length="224" mass="25462">MSVSDTDETNEQGVSIEYDSDGGRNDGDDTSANVKDTKHATEDKSTEVKDAVIRQSVEGTGELMDVEEGKKNSNIVSRSKPIFRKEVQADVNTTASITSLRESSKPRKKRSRAAFSHAQVFELERRFRHQRYLSGPERADLANALKLTETQVKIWFQNRRYKTKRKQMQRDQALTGSSKTASVTILVKDGKRLYDAEEMIRPMFYPPAIPLTPYGLSIYVIPYY</sequence>
<dbReference type="SUPFAM" id="SSF46689">
    <property type="entry name" value="Homeodomain-like"/>
    <property type="match status" value="1"/>
</dbReference>
<evidence type="ECO:0000256" key="6">
    <source>
        <dbReference type="SAM" id="MobiDB-lite"/>
    </source>
</evidence>
<evidence type="ECO:0000259" key="7">
    <source>
        <dbReference type="SMART" id="SM00389"/>
    </source>
</evidence>
<feature type="compositionally biased region" description="Acidic residues" evidence="6">
    <location>
        <begin position="1"/>
        <end position="10"/>
    </location>
</feature>
<evidence type="ECO:0000313" key="8">
    <source>
        <dbReference type="EMBL" id="WAR22656.1"/>
    </source>
</evidence>
<dbReference type="PANTHER" id="PTHR24340">
    <property type="entry name" value="HOMEOBOX PROTEIN NKX"/>
    <property type="match status" value="1"/>
</dbReference>
<keyword evidence="3 5" id="KW-0371">Homeobox</keyword>
<feature type="compositionally biased region" description="Basic and acidic residues" evidence="6">
    <location>
        <begin position="35"/>
        <end position="52"/>
    </location>
</feature>
<keyword evidence="9" id="KW-1185">Reference proteome</keyword>
<dbReference type="Proteomes" id="UP001164746">
    <property type="component" value="Chromosome 12"/>
</dbReference>
<keyword evidence="2 5" id="KW-0238">DNA-binding</keyword>
<dbReference type="Pfam" id="PF00046">
    <property type="entry name" value="Homeodomain"/>
    <property type="match status" value="1"/>
</dbReference>
<dbReference type="SMART" id="SM00389">
    <property type="entry name" value="HOX"/>
    <property type="match status" value="1"/>
</dbReference>
<name>A0ABY7FPL3_MYAAR</name>
<dbReference type="PRINTS" id="PR00024">
    <property type="entry name" value="HOMEOBOX"/>
</dbReference>
<dbReference type="PANTHER" id="PTHR24340:SF73">
    <property type="entry name" value="HOMEOBOX PROTEIN BAGPIPE-RELATED"/>
    <property type="match status" value="1"/>
</dbReference>
<dbReference type="CDD" id="cd00086">
    <property type="entry name" value="homeodomain"/>
    <property type="match status" value="1"/>
</dbReference>
<dbReference type="InterPro" id="IPR001356">
    <property type="entry name" value="HD"/>
</dbReference>
<evidence type="ECO:0000256" key="4">
    <source>
        <dbReference type="ARBA" id="ARBA00023242"/>
    </source>
</evidence>
<evidence type="ECO:0000256" key="3">
    <source>
        <dbReference type="ARBA" id="ARBA00023155"/>
    </source>
</evidence>
<dbReference type="EMBL" id="CP111023">
    <property type="protein sequence ID" value="WAR22656.1"/>
    <property type="molecule type" value="Genomic_DNA"/>
</dbReference>
<comment type="subcellular location">
    <subcellularLocation>
        <location evidence="1 5">Nucleus</location>
    </subcellularLocation>
</comment>
<gene>
    <name evidence="8" type="ORF">MAR_016630</name>
</gene>
<reference evidence="8" key="1">
    <citation type="submission" date="2022-11" db="EMBL/GenBank/DDBJ databases">
        <title>Centuries of genome instability and evolution in soft-shell clam transmissible cancer (bioRxiv).</title>
        <authorList>
            <person name="Hart S.F.M."/>
            <person name="Yonemitsu M.A."/>
            <person name="Giersch R.M."/>
            <person name="Beal B.F."/>
            <person name="Arriagada G."/>
            <person name="Davis B.W."/>
            <person name="Ostrander E.A."/>
            <person name="Goff S.P."/>
            <person name="Metzger M.J."/>
        </authorList>
    </citation>
    <scope>NUCLEOTIDE SEQUENCE</scope>
    <source>
        <strain evidence="8">MELC-2E11</strain>
        <tissue evidence="8">Siphon/mantle</tissue>
    </source>
</reference>
<keyword evidence="4 5" id="KW-0539">Nucleus</keyword>
<dbReference type="Gene3D" id="1.10.10.60">
    <property type="entry name" value="Homeodomain-like"/>
    <property type="match status" value="1"/>
</dbReference>
<evidence type="ECO:0000256" key="5">
    <source>
        <dbReference type="RuleBase" id="RU000682"/>
    </source>
</evidence>
<protein>
    <submittedName>
        <fullName evidence="8">NKX32-like protein</fullName>
    </submittedName>
</protein>
<feature type="region of interest" description="Disordered" evidence="6">
    <location>
        <begin position="1"/>
        <end position="73"/>
    </location>
</feature>
<organism evidence="8 9">
    <name type="scientific">Mya arenaria</name>
    <name type="common">Soft-shell clam</name>
    <dbReference type="NCBI Taxonomy" id="6604"/>
    <lineage>
        <taxon>Eukaryota</taxon>
        <taxon>Metazoa</taxon>
        <taxon>Spiralia</taxon>
        <taxon>Lophotrochozoa</taxon>
        <taxon>Mollusca</taxon>
        <taxon>Bivalvia</taxon>
        <taxon>Autobranchia</taxon>
        <taxon>Heteroconchia</taxon>
        <taxon>Euheterodonta</taxon>
        <taxon>Imparidentia</taxon>
        <taxon>Neoheterodontei</taxon>
        <taxon>Myida</taxon>
        <taxon>Myoidea</taxon>
        <taxon>Myidae</taxon>
        <taxon>Mya</taxon>
    </lineage>
</organism>
<evidence type="ECO:0000313" key="9">
    <source>
        <dbReference type="Proteomes" id="UP001164746"/>
    </source>
</evidence>
<dbReference type="InterPro" id="IPR050394">
    <property type="entry name" value="Homeobox_NK-like"/>
</dbReference>
<feature type="domain" description="Homeobox" evidence="7">
    <location>
        <begin position="108"/>
        <end position="170"/>
    </location>
</feature>
<evidence type="ECO:0000256" key="2">
    <source>
        <dbReference type="ARBA" id="ARBA00023125"/>
    </source>
</evidence>
<evidence type="ECO:0000256" key="1">
    <source>
        <dbReference type="ARBA" id="ARBA00004123"/>
    </source>
</evidence>
<accession>A0ABY7FPL3</accession>
<dbReference type="InterPro" id="IPR009057">
    <property type="entry name" value="Homeodomain-like_sf"/>
</dbReference>
<dbReference type="InterPro" id="IPR020479">
    <property type="entry name" value="HD_metazoa"/>
</dbReference>